<proteinExistence type="predicted"/>
<reference evidence="1" key="1">
    <citation type="submission" date="2018-11" db="EMBL/GenBank/DDBJ databases">
        <authorList>
            <consortium name="Pathogen Informatics"/>
        </authorList>
    </citation>
    <scope>NUCLEOTIDE SEQUENCE</scope>
</reference>
<evidence type="ECO:0000313" key="2">
    <source>
        <dbReference type="Proteomes" id="UP000784294"/>
    </source>
</evidence>
<evidence type="ECO:0000313" key="1">
    <source>
        <dbReference type="EMBL" id="VEL15322.1"/>
    </source>
</evidence>
<dbReference type="EMBL" id="CAAALY010024207">
    <property type="protein sequence ID" value="VEL15322.1"/>
    <property type="molecule type" value="Genomic_DNA"/>
</dbReference>
<organism evidence="1 2">
    <name type="scientific">Protopolystoma xenopodis</name>
    <dbReference type="NCBI Taxonomy" id="117903"/>
    <lineage>
        <taxon>Eukaryota</taxon>
        <taxon>Metazoa</taxon>
        <taxon>Spiralia</taxon>
        <taxon>Lophotrochozoa</taxon>
        <taxon>Platyhelminthes</taxon>
        <taxon>Monogenea</taxon>
        <taxon>Polyopisthocotylea</taxon>
        <taxon>Polystomatidea</taxon>
        <taxon>Polystomatidae</taxon>
        <taxon>Protopolystoma</taxon>
    </lineage>
</organism>
<dbReference type="Proteomes" id="UP000784294">
    <property type="component" value="Unassembled WGS sequence"/>
</dbReference>
<dbReference type="AlphaFoldDB" id="A0A448WMF8"/>
<gene>
    <name evidence="1" type="ORF">PXEA_LOCUS8762</name>
</gene>
<name>A0A448WMF8_9PLAT</name>
<protein>
    <submittedName>
        <fullName evidence="1">Uncharacterized protein</fullName>
    </submittedName>
</protein>
<accession>A0A448WMF8</accession>
<sequence>MDQTRLSDSELEVDLQSTAPSVGFRATWCELTRRPPCLFGQLSPSLASSANSLDFAAEADSQTSSIKDDETETKIENRRTIGGKEPGLMMEKAENPDNCPLISRKVIPLCPNYMEDHFGTSPKVSAEQLGDSQTSDNLADLFADSPPSNASEDISLLNVKAEVTRCLPQSHQTCNQQPVISLRQNIKYGDKHQISPDFQSLIFKADGDCDEWISVPSGSNDVSSELLNLAKRLARQRDFTLPMEQRYPKNFIEDMFESIPDEAVMNP</sequence>
<keyword evidence="2" id="KW-1185">Reference proteome</keyword>
<comment type="caution">
    <text evidence="1">The sequence shown here is derived from an EMBL/GenBank/DDBJ whole genome shotgun (WGS) entry which is preliminary data.</text>
</comment>